<dbReference type="Proteomes" id="UP000029665">
    <property type="component" value="Unassembled WGS sequence"/>
</dbReference>
<name>A0A060SZV4_PYCCI</name>
<keyword evidence="4" id="KW-1185">Reference proteome</keyword>
<feature type="compositionally biased region" description="Low complexity" evidence="1">
    <location>
        <begin position="247"/>
        <end position="295"/>
    </location>
</feature>
<dbReference type="PANTHER" id="PTHR15503">
    <property type="entry name" value="LDOC1 RELATED"/>
    <property type="match status" value="1"/>
</dbReference>
<sequence length="402" mass="44800">MSPQPAVPAPEPRDLPPYLPNPNPAPTSDPQRDLAQAMLLLTQMLWLTQATSAALFGTPSTSSECQNIREPDQFDGSDPTKLCLFFMQLELVLKACPRMFNTDKKKVTYVIFHLKGMALAWFEPYLLEHESSNPPEFLHSYVVFQEELRVNFDPYDIMGQAEHDLKNLRMVDNQQIAKYITQFNRLAMQVRWGCATLHYQFYKGLPARLKDQISKVRKLDTLEELCNLAQSLDHGYWECMAEQAQESSEGSKSSSRTSGKSALESKSSSSSWPSQSSESTPFTSSSATPWTSSGTLKTPSKQASKPYTDKLGKDSKLTQKEHQHRFANNLCLFCRGPGHVSAAWSKKTNTPAKGCAAQGSTTSKSPLDIQPESETKEEPKKLVSSPLLTVMGESCVDPLSMD</sequence>
<gene>
    <name evidence="3" type="ORF">BN946_scf184638.g4</name>
</gene>
<feature type="region of interest" description="Disordered" evidence="1">
    <location>
        <begin position="1"/>
        <end position="31"/>
    </location>
</feature>
<reference evidence="3" key="1">
    <citation type="submission" date="2014-01" db="EMBL/GenBank/DDBJ databases">
        <title>The genome of the white-rot fungus Pycnoporus cinnabarinus: a basidiomycete model with a versatile arsenal for lignocellulosic biomass breakdown.</title>
        <authorList>
            <person name="Levasseur A."/>
            <person name="Lomascolo A."/>
            <person name="Ruiz-Duenas F.J."/>
            <person name="Uzan E."/>
            <person name="Piumi F."/>
            <person name="Kues U."/>
            <person name="Ram A.F.J."/>
            <person name="Murat C."/>
            <person name="Haon M."/>
            <person name="Benoit I."/>
            <person name="Arfi Y."/>
            <person name="Chevret D."/>
            <person name="Drula E."/>
            <person name="Kwon M.J."/>
            <person name="Gouret P."/>
            <person name="Lesage-Meessen L."/>
            <person name="Lombard V."/>
            <person name="Mariette J."/>
            <person name="Noirot C."/>
            <person name="Park J."/>
            <person name="Patyshakuliyeva A."/>
            <person name="Wieneger R.A.B."/>
            <person name="Wosten H.A.B."/>
            <person name="Martin F."/>
            <person name="Coutinho P.M."/>
            <person name="de Vries R."/>
            <person name="Martinez A.T."/>
            <person name="Klopp C."/>
            <person name="Pontarotti P."/>
            <person name="Henrissat B."/>
            <person name="Record E."/>
        </authorList>
    </citation>
    <scope>NUCLEOTIDE SEQUENCE [LARGE SCALE GENOMIC DNA]</scope>
    <source>
        <strain evidence="3">BRFM137</strain>
    </source>
</reference>
<dbReference type="InterPro" id="IPR005162">
    <property type="entry name" value="Retrotrans_gag_dom"/>
</dbReference>
<protein>
    <recommendedName>
        <fullName evidence="2">Retrotransposon gag domain-containing protein</fullName>
    </recommendedName>
</protein>
<feature type="region of interest" description="Disordered" evidence="1">
    <location>
        <begin position="247"/>
        <end position="312"/>
    </location>
</feature>
<dbReference type="OrthoDB" id="5552562at2759"/>
<feature type="domain" description="Retrotransposon gag" evidence="2">
    <location>
        <begin position="109"/>
        <end position="205"/>
    </location>
</feature>
<evidence type="ECO:0000313" key="3">
    <source>
        <dbReference type="EMBL" id="CDO78108.1"/>
    </source>
</evidence>
<dbReference type="EMBL" id="CCBP010000661">
    <property type="protein sequence ID" value="CDO78108.1"/>
    <property type="molecule type" value="Genomic_DNA"/>
</dbReference>
<dbReference type="InterPro" id="IPR032567">
    <property type="entry name" value="RTL1-rel"/>
</dbReference>
<feature type="region of interest" description="Disordered" evidence="1">
    <location>
        <begin position="349"/>
        <end position="386"/>
    </location>
</feature>
<comment type="caution">
    <text evidence="3">The sequence shown here is derived from an EMBL/GenBank/DDBJ whole genome shotgun (WGS) entry which is preliminary data.</text>
</comment>
<organism evidence="3 4">
    <name type="scientific">Pycnoporus cinnabarinus</name>
    <name type="common">Cinnabar-red polypore</name>
    <name type="synonym">Trametes cinnabarina</name>
    <dbReference type="NCBI Taxonomy" id="5643"/>
    <lineage>
        <taxon>Eukaryota</taxon>
        <taxon>Fungi</taxon>
        <taxon>Dikarya</taxon>
        <taxon>Basidiomycota</taxon>
        <taxon>Agaricomycotina</taxon>
        <taxon>Agaricomycetes</taxon>
        <taxon>Polyporales</taxon>
        <taxon>Polyporaceae</taxon>
        <taxon>Trametes</taxon>
    </lineage>
</organism>
<feature type="compositionally biased region" description="Pro residues" evidence="1">
    <location>
        <begin position="1"/>
        <end position="27"/>
    </location>
</feature>
<evidence type="ECO:0000256" key="1">
    <source>
        <dbReference type="SAM" id="MobiDB-lite"/>
    </source>
</evidence>
<dbReference type="AlphaFoldDB" id="A0A060SZV4"/>
<evidence type="ECO:0000259" key="2">
    <source>
        <dbReference type="Pfam" id="PF03732"/>
    </source>
</evidence>
<accession>A0A060SZV4</accession>
<dbReference type="STRING" id="5643.A0A060SZV4"/>
<proteinExistence type="predicted"/>
<evidence type="ECO:0000313" key="4">
    <source>
        <dbReference type="Proteomes" id="UP000029665"/>
    </source>
</evidence>
<feature type="compositionally biased region" description="Polar residues" evidence="1">
    <location>
        <begin position="296"/>
        <end position="305"/>
    </location>
</feature>
<dbReference type="HOGENOM" id="CLU_033743_0_0_1"/>
<dbReference type="PANTHER" id="PTHR15503:SF22">
    <property type="entry name" value="TRANSPOSON TY3-I GAG POLYPROTEIN"/>
    <property type="match status" value="1"/>
</dbReference>
<dbReference type="Pfam" id="PF03732">
    <property type="entry name" value="Retrotrans_gag"/>
    <property type="match status" value="1"/>
</dbReference>